<dbReference type="NCBIfam" id="TIGR00055">
    <property type="entry name" value="uppS"/>
    <property type="match status" value="1"/>
</dbReference>
<keyword evidence="4" id="KW-1185">Reference proteome</keyword>
<dbReference type="InterPro" id="IPR001441">
    <property type="entry name" value="UPP_synth-like"/>
</dbReference>
<dbReference type="HAMAP" id="MF_01139">
    <property type="entry name" value="ISPT"/>
    <property type="match status" value="1"/>
</dbReference>
<feature type="binding site" evidence="2">
    <location>
        <position position="68"/>
    </location>
    <ligand>
        <name>substrate</name>
    </ligand>
</feature>
<feature type="binding site" evidence="2">
    <location>
        <begin position="20"/>
        <end position="23"/>
    </location>
    <ligand>
        <name>substrate</name>
    </ligand>
</feature>
<dbReference type="PROSITE" id="PS01066">
    <property type="entry name" value="UPP_SYNTHASE"/>
    <property type="match status" value="1"/>
</dbReference>
<dbReference type="InterPro" id="IPR018520">
    <property type="entry name" value="UPP_synth-like_CS"/>
</dbReference>
<sequence>MKEKIDLTNIPEHIAVIMDGNGRWAKKQGARRVFGHQSAIKAVREVTEGCGELGVKYLTLFAFSTENWNRPKLEVDALMQLLVKTIDKEISSLHENKVKLSVIGDLEAMPRNCQKSLKEAMSMTANNTGLNLILALNYSGKWDMLNAIKNISKKVAAGLIEEDAIDLDTITENLSTRNIPDPELLIRTSGEQRISNFMLWQLAYSELYFTETLWPDFRKHTLHEALYAYQNRERRFGMTSEQVSS</sequence>
<dbReference type="GO" id="GO:0016094">
    <property type="term" value="P:polyprenol biosynthetic process"/>
    <property type="evidence" value="ECO:0007669"/>
    <property type="project" value="TreeGrafter"/>
</dbReference>
<name>A0A315ZFQ1_SEDFL</name>
<feature type="binding site" evidence="2">
    <location>
        <position position="206"/>
    </location>
    <ligand>
        <name>Mg(2+)</name>
        <dbReference type="ChEBI" id="CHEBI:18420"/>
    </ligand>
</feature>
<dbReference type="PANTHER" id="PTHR10291:SF0">
    <property type="entry name" value="DEHYDRODOLICHYL DIPHOSPHATE SYNTHASE 2"/>
    <property type="match status" value="1"/>
</dbReference>
<keyword evidence="1 2" id="KW-0808">Transferase</keyword>
<dbReference type="PANTHER" id="PTHR10291">
    <property type="entry name" value="DEHYDRODOLICHYL DIPHOSPHATE SYNTHASE FAMILY MEMBER"/>
    <property type="match status" value="1"/>
</dbReference>
<dbReference type="Pfam" id="PF01255">
    <property type="entry name" value="Prenyltransf"/>
    <property type="match status" value="1"/>
</dbReference>
<evidence type="ECO:0000256" key="1">
    <source>
        <dbReference type="ARBA" id="ARBA00022679"/>
    </source>
</evidence>
<feature type="binding site" evidence="2">
    <location>
        <position position="32"/>
    </location>
    <ligand>
        <name>substrate</name>
    </ligand>
</feature>
<dbReference type="Gene3D" id="3.40.1180.10">
    <property type="entry name" value="Decaprenyl diphosphate synthase-like"/>
    <property type="match status" value="1"/>
</dbReference>
<feature type="binding site" evidence="2">
    <location>
        <begin position="193"/>
        <end position="195"/>
    </location>
    <ligand>
        <name>substrate</name>
    </ligand>
</feature>
<dbReference type="InterPro" id="IPR036424">
    <property type="entry name" value="UPP_synth-like_sf"/>
</dbReference>
<dbReference type="OrthoDB" id="4191603at2"/>
<dbReference type="GO" id="GO:0045547">
    <property type="term" value="F:ditrans,polycis-polyprenyl diphosphate synthase [(2E,6E)-farnesyl diphosphate specific] activity"/>
    <property type="evidence" value="ECO:0007669"/>
    <property type="project" value="TreeGrafter"/>
</dbReference>
<feature type="binding site" evidence="2">
    <location>
        <position position="36"/>
    </location>
    <ligand>
        <name>substrate</name>
    </ligand>
</feature>
<comment type="subunit">
    <text evidence="2">Homodimer.</text>
</comment>
<dbReference type="EC" id="2.5.1.-" evidence="2"/>
<dbReference type="CDD" id="cd00475">
    <property type="entry name" value="Cis_IPPS"/>
    <property type="match status" value="1"/>
</dbReference>
<dbReference type="SUPFAM" id="SSF64005">
    <property type="entry name" value="Undecaprenyl diphosphate synthase"/>
    <property type="match status" value="1"/>
</dbReference>
<dbReference type="GO" id="GO:0000287">
    <property type="term" value="F:magnesium ion binding"/>
    <property type="evidence" value="ECO:0007669"/>
    <property type="project" value="UniProtKB-UniRule"/>
</dbReference>
<evidence type="ECO:0000313" key="3">
    <source>
        <dbReference type="EMBL" id="PWJ44416.1"/>
    </source>
</evidence>
<evidence type="ECO:0000313" key="4">
    <source>
        <dbReference type="Proteomes" id="UP000245535"/>
    </source>
</evidence>
<protein>
    <recommendedName>
        <fullName evidence="2">Isoprenyl transferase</fullName>
        <ecNumber evidence="2">2.5.1.-</ecNumber>
    </recommendedName>
</protein>
<feature type="active site" evidence="2">
    <location>
        <position position="19"/>
    </location>
</feature>
<comment type="caution">
    <text evidence="3">The sequence shown here is derived from an EMBL/GenBank/DDBJ whole genome shotgun (WGS) entry which is preliminary data.</text>
</comment>
<dbReference type="FunFam" id="3.40.1180.10:FF:000001">
    <property type="entry name" value="(2E,6E)-farnesyl-diphosphate-specific ditrans,polycis-undecaprenyl-diphosphate synthase"/>
    <property type="match status" value="1"/>
</dbReference>
<proteinExistence type="inferred from homology"/>
<dbReference type="EMBL" id="QGDO01000001">
    <property type="protein sequence ID" value="PWJ44416.1"/>
    <property type="molecule type" value="Genomic_DNA"/>
</dbReference>
<feature type="active site" description="Proton acceptor" evidence="2">
    <location>
        <position position="67"/>
    </location>
</feature>
<dbReference type="AlphaFoldDB" id="A0A315ZFQ1"/>
<accession>A0A315ZFQ1</accession>
<keyword evidence="2" id="KW-0479">Metal-binding</keyword>
<gene>
    <name evidence="3" type="ORF">BC781_101775</name>
</gene>
<feature type="binding site" evidence="2">
    <location>
        <position position="70"/>
    </location>
    <ligand>
        <name>substrate</name>
    </ligand>
</feature>
<organism evidence="3 4">
    <name type="scientific">Sediminitomix flava</name>
    <dbReference type="NCBI Taxonomy" id="379075"/>
    <lineage>
        <taxon>Bacteria</taxon>
        <taxon>Pseudomonadati</taxon>
        <taxon>Bacteroidota</taxon>
        <taxon>Cytophagia</taxon>
        <taxon>Cytophagales</taxon>
        <taxon>Flammeovirgaceae</taxon>
        <taxon>Sediminitomix</taxon>
    </lineage>
</organism>
<comment type="function">
    <text evidence="2">Catalyzes the condensation of isopentenyl diphosphate (IPP) with allylic pyrophosphates generating different type of terpenoids.</text>
</comment>
<comment type="similarity">
    <text evidence="2">Belongs to the UPP synthase family.</text>
</comment>
<feature type="binding site" evidence="2">
    <location>
        <begin position="64"/>
        <end position="66"/>
    </location>
    <ligand>
        <name>substrate</name>
    </ligand>
</feature>
<feature type="binding site" evidence="2">
    <location>
        <position position="24"/>
    </location>
    <ligand>
        <name>substrate</name>
    </ligand>
</feature>
<keyword evidence="2" id="KW-0460">Magnesium</keyword>
<evidence type="ECO:0000256" key="2">
    <source>
        <dbReference type="HAMAP-Rule" id="MF_01139"/>
    </source>
</evidence>
<dbReference type="Proteomes" id="UP000245535">
    <property type="component" value="Unassembled WGS sequence"/>
</dbReference>
<feature type="binding site" evidence="2">
    <location>
        <position position="187"/>
    </location>
    <ligand>
        <name>substrate</name>
    </ligand>
</feature>
<comment type="cofactor">
    <cofactor evidence="2">
        <name>Mg(2+)</name>
        <dbReference type="ChEBI" id="CHEBI:18420"/>
    </cofactor>
    <text evidence="2">Binds 2 magnesium ions per subunit.</text>
</comment>
<dbReference type="NCBIfam" id="NF011405">
    <property type="entry name" value="PRK14830.1"/>
    <property type="match status" value="1"/>
</dbReference>
<reference evidence="3 4" key="1">
    <citation type="submission" date="2018-03" db="EMBL/GenBank/DDBJ databases">
        <title>Genomic Encyclopedia of Archaeal and Bacterial Type Strains, Phase II (KMG-II): from individual species to whole genera.</title>
        <authorList>
            <person name="Goeker M."/>
        </authorList>
    </citation>
    <scope>NUCLEOTIDE SEQUENCE [LARGE SCALE GENOMIC DNA]</scope>
    <source>
        <strain evidence="3 4">DSM 28229</strain>
    </source>
</reference>
<dbReference type="RefSeq" id="WP_109615909.1">
    <property type="nucleotide sequence ID" value="NZ_QGDO01000001.1"/>
</dbReference>
<feature type="binding site" evidence="2">
    <location>
        <position position="19"/>
    </location>
    <ligand>
        <name>Mg(2+)</name>
        <dbReference type="ChEBI" id="CHEBI:18420"/>
    </ligand>
</feature>